<dbReference type="PANTHER" id="PTHR11360">
    <property type="entry name" value="MONOCARBOXYLATE TRANSPORTER"/>
    <property type="match status" value="1"/>
</dbReference>
<keyword evidence="4" id="KW-0812">Transmembrane</keyword>
<comment type="similarity">
    <text evidence="2">Belongs to the major facilitator superfamily. Monocarboxylate porter (TC 2.A.1.13) family.</text>
</comment>
<evidence type="ECO:0000256" key="2">
    <source>
        <dbReference type="ARBA" id="ARBA00006727"/>
    </source>
</evidence>
<keyword evidence="7" id="KW-1185">Reference proteome</keyword>
<protein>
    <submittedName>
        <fullName evidence="6">Putative MFS transporter</fullName>
    </submittedName>
</protein>
<feature type="transmembrane region" description="Helical" evidence="4">
    <location>
        <begin position="321"/>
        <end position="342"/>
    </location>
</feature>
<evidence type="ECO:0000259" key="5">
    <source>
        <dbReference type="PROSITE" id="PS50850"/>
    </source>
</evidence>
<feature type="transmembrane region" description="Helical" evidence="4">
    <location>
        <begin position="156"/>
        <end position="177"/>
    </location>
</feature>
<dbReference type="OrthoDB" id="6499973at2759"/>
<feature type="transmembrane region" description="Helical" evidence="4">
    <location>
        <begin position="183"/>
        <end position="202"/>
    </location>
</feature>
<dbReference type="Gene3D" id="1.20.1250.20">
    <property type="entry name" value="MFS general substrate transporter like domains"/>
    <property type="match status" value="2"/>
</dbReference>
<dbReference type="CDD" id="cd17352">
    <property type="entry name" value="MFS_MCT_SLC16"/>
    <property type="match status" value="1"/>
</dbReference>
<dbReference type="InterPro" id="IPR020846">
    <property type="entry name" value="MFS_dom"/>
</dbReference>
<keyword evidence="4" id="KW-1133">Transmembrane helix</keyword>
<comment type="subcellular location">
    <subcellularLocation>
        <location evidence="1">Membrane</location>
        <topology evidence="1">Multi-pass membrane protein</topology>
    </subcellularLocation>
</comment>
<feature type="transmembrane region" description="Helical" evidence="4">
    <location>
        <begin position="214"/>
        <end position="234"/>
    </location>
</feature>
<feature type="transmembrane region" description="Helical" evidence="4">
    <location>
        <begin position="258"/>
        <end position="282"/>
    </location>
</feature>
<feature type="transmembrane region" description="Helical" evidence="4">
    <location>
        <begin position="53"/>
        <end position="84"/>
    </location>
</feature>
<dbReference type="Pfam" id="PF07690">
    <property type="entry name" value="MFS_1"/>
    <property type="match status" value="2"/>
</dbReference>
<feature type="region of interest" description="Disordered" evidence="3">
    <location>
        <begin position="1"/>
        <end position="43"/>
    </location>
</feature>
<dbReference type="SUPFAM" id="SSF103473">
    <property type="entry name" value="MFS general substrate transporter"/>
    <property type="match status" value="1"/>
</dbReference>
<dbReference type="GO" id="GO:0022857">
    <property type="term" value="F:transmembrane transporter activity"/>
    <property type="evidence" value="ECO:0007669"/>
    <property type="project" value="InterPro"/>
</dbReference>
<dbReference type="PANTHER" id="PTHR11360:SF315">
    <property type="entry name" value="TRANSPORTER MCH2-RELATED"/>
    <property type="match status" value="1"/>
</dbReference>
<feature type="domain" description="Major facilitator superfamily (MFS) profile" evidence="5">
    <location>
        <begin position="257"/>
        <end position="480"/>
    </location>
</feature>
<name>A0A6G1GUS4_9PEZI</name>
<feature type="transmembrane region" description="Helical" evidence="4">
    <location>
        <begin position="413"/>
        <end position="433"/>
    </location>
</feature>
<evidence type="ECO:0000256" key="3">
    <source>
        <dbReference type="SAM" id="MobiDB-lite"/>
    </source>
</evidence>
<organism evidence="6 7">
    <name type="scientific">Aulographum hederae CBS 113979</name>
    <dbReference type="NCBI Taxonomy" id="1176131"/>
    <lineage>
        <taxon>Eukaryota</taxon>
        <taxon>Fungi</taxon>
        <taxon>Dikarya</taxon>
        <taxon>Ascomycota</taxon>
        <taxon>Pezizomycotina</taxon>
        <taxon>Dothideomycetes</taxon>
        <taxon>Pleosporomycetidae</taxon>
        <taxon>Aulographales</taxon>
        <taxon>Aulographaceae</taxon>
    </lineage>
</organism>
<feature type="transmembrane region" description="Helical" evidence="4">
    <location>
        <begin position="96"/>
        <end position="114"/>
    </location>
</feature>
<feature type="transmembrane region" description="Helical" evidence="4">
    <location>
        <begin position="383"/>
        <end position="401"/>
    </location>
</feature>
<evidence type="ECO:0000256" key="4">
    <source>
        <dbReference type="SAM" id="Phobius"/>
    </source>
</evidence>
<dbReference type="InterPro" id="IPR011701">
    <property type="entry name" value="MFS"/>
</dbReference>
<evidence type="ECO:0000313" key="6">
    <source>
        <dbReference type="EMBL" id="KAF1984711.1"/>
    </source>
</evidence>
<proteinExistence type="inferred from homology"/>
<dbReference type="Proteomes" id="UP000800041">
    <property type="component" value="Unassembled WGS sequence"/>
</dbReference>
<gene>
    <name evidence="6" type="ORF">K402DRAFT_336016</name>
</gene>
<reference evidence="6" key="1">
    <citation type="journal article" date="2020" name="Stud. Mycol.">
        <title>101 Dothideomycetes genomes: a test case for predicting lifestyles and emergence of pathogens.</title>
        <authorList>
            <person name="Haridas S."/>
            <person name="Albert R."/>
            <person name="Binder M."/>
            <person name="Bloem J."/>
            <person name="Labutti K."/>
            <person name="Salamov A."/>
            <person name="Andreopoulos B."/>
            <person name="Baker S."/>
            <person name="Barry K."/>
            <person name="Bills G."/>
            <person name="Bluhm B."/>
            <person name="Cannon C."/>
            <person name="Castanera R."/>
            <person name="Culley D."/>
            <person name="Daum C."/>
            <person name="Ezra D."/>
            <person name="Gonzalez J."/>
            <person name="Henrissat B."/>
            <person name="Kuo A."/>
            <person name="Liang C."/>
            <person name="Lipzen A."/>
            <person name="Lutzoni F."/>
            <person name="Magnuson J."/>
            <person name="Mondo S."/>
            <person name="Nolan M."/>
            <person name="Ohm R."/>
            <person name="Pangilinan J."/>
            <person name="Park H.-J."/>
            <person name="Ramirez L."/>
            <person name="Alfaro M."/>
            <person name="Sun H."/>
            <person name="Tritt A."/>
            <person name="Yoshinaga Y."/>
            <person name="Zwiers L.-H."/>
            <person name="Turgeon B."/>
            <person name="Goodwin S."/>
            <person name="Spatafora J."/>
            <person name="Crous P."/>
            <person name="Grigoriev I."/>
        </authorList>
    </citation>
    <scope>NUCLEOTIDE SEQUENCE</scope>
    <source>
        <strain evidence="6">CBS 113979</strain>
    </source>
</reference>
<keyword evidence="4" id="KW-0472">Membrane</keyword>
<dbReference type="EMBL" id="ML977166">
    <property type="protein sequence ID" value="KAF1984711.1"/>
    <property type="molecule type" value="Genomic_DNA"/>
</dbReference>
<sequence>MTGTGNAQHAAVQYGDHETGTRGIHDYEKSSEGDRSLTNEATLPPDVPPNGGYGWVCVVCCALINAHTWGLNSSYGVFLAYYLANDTFPGSTRLDYAFVGGLSISMALLVSPIATSTTRLFGTRTTLLLGVFLETLSLIGASFATEIWHLFLSQGVCFGWGMGFLFVGSVGITPQWFTTKRSLANGFSTAGSGLGGLIYSLATNAMIQSIGLGWAFRILGIVAFVVNFTCSLLLRDRNKAVGASQLAFDYRLFRRVEYILLLSWGFLSMLGYIVLIFSLANFARSVGLTAQQGSVVSALFNLGQAFGRPPIGYFSDSMGRINMAMTMTFLSGLFILVIWIFATSYGVLIFYSLLGGTVAGTFWCTVAPVSAEVVGIKHLPSGLSILWLVLVLPATFSEPIALEIVSFNGGDYLGAQLFTGFMYMGAAFSLLLLRAWKIDELERDERKSENRCSPNLDSDADLKRSTLASLRILVFSLRKV</sequence>
<dbReference type="InterPro" id="IPR036259">
    <property type="entry name" value="MFS_trans_sf"/>
</dbReference>
<feature type="transmembrane region" description="Helical" evidence="4">
    <location>
        <begin position="348"/>
        <end position="371"/>
    </location>
</feature>
<feature type="transmembrane region" description="Helical" evidence="4">
    <location>
        <begin position="126"/>
        <end position="144"/>
    </location>
</feature>
<evidence type="ECO:0000256" key="1">
    <source>
        <dbReference type="ARBA" id="ARBA00004141"/>
    </source>
</evidence>
<feature type="compositionally biased region" description="Basic and acidic residues" evidence="3">
    <location>
        <begin position="15"/>
        <end position="37"/>
    </location>
</feature>
<dbReference type="InterPro" id="IPR050327">
    <property type="entry name" value="Proton-linked_MCT"/>
</dbReference>
<dbReference type="GO" id="GO:0016020">
    <property type="term" value="C:membrane"/>
    <property type="evidence" value="ECO:0007669"/>
    <property type="project" value="UniProtKB-SubCell"/>
</dbReference>
<evidence type="ECO:0000313" key="7">
    <source>
        <dbReference type="Proteomes" id="UP000800041"/>
    </source>
</evidence>
<dbReference type="AlphaFoldDB" id="A0A6G1GUS4"/>
<accession>A0A6G1GUS4</accession>
<dbReference type="PROSITE" id="PS50850">
    <property type="entry name" value="MFS"/>
    <property type="match status" value="1"/>
</dbReference>